<keyword evidence="1" id="KW-0472">Membrane</keyword>
<dbReference type="Gene3D" id="1.25.40.590">
    <property type="entry name" value="Type IV / VI secretion system, DotU"/>
    <property type="match status" value="1"/>
</dbReference>
<dbReference type="AlphaFoldDB" id="A0A380U2D4"/>
<keyword evidence="4" id="KW-1185">Reference proteome</keyword>
<dbReference type="InterPro" id="IPR017732">
    <property type="entry name" value="T4/T6SS_DotU"/>
</dbReference>
<dbReference type="Pfam" id="PF09850">
    <property type="entry name" value="DotU"/>
    <property type="match status" value="1"/>
</dbReference>
<protein>
    <submittedName>
        <fullName evidence="3">Uncharacterized protein conserved in bacteria</fullName>
    </submittedName>
</protein>
<dbReference type="PANTHER" id="PTHR38033:SF1">
    <property type="entry name" value="DOTU FAMILY TYPE IV_VI SECRETION SYSTEM PROTEIN"/>
    <property type="match status" value="1"/>
</dbReference>
<dbReference type="NCBIfam" id="NF038228">
    <property type="entry name" value="IcmH_DotU_IVB"/>
    <property type="match status" value="1"/>
</dbReference>
<gene>
    <name evidence="3" type="ORF">NCTC10801_02404</name>
</gene>
<feature type="transmembrane region" description="Helical" evidence="1">
    <location>
        <begin position="209"/>
        <end position="227"/>
    </location>
</feature>
<keyword evidence="1" id="KW-0812">Transmembrane</keyword>
<keyword evidence="1" id="KW-1133">Transmembrane helix</keyword>
<organism evidence="3 4">
    <name type="scientific">[Actinobacillus] rossii</name>
    <dbReference type="NCBI Taxonomy" id="123820"/>
    <lineage>
        <taxon>Bacteria</taxon>
        <taxon>Pseudomonadati</taxon>
        <taxon>Pseudomonadota</taxon>
        <taxon>Gammaproteobacteria</taxon>
        <taxon>Pasteurellales</taxon>
        <taxon>Pasteurellaceae</taxon>
    </lineage>
</organism>
<name>A0A380U2D4_9PAST</name>
<dbReference type="NCBIfam" id="TIGR03349">
    <property type="entry name" value="IV_VI_DotU"/>
    <property type="match status" value="1"/>
</dbReference>
<evidence type="ECO:0000256" key="1">
    <source>
        <dbReference type="SAM" id="Phobius"/>
    </source>
</evidence>
<dbReference type="EMBL" id="UFRQ01000003">
    <property type="protein sequence ID" value="SUT95164.1"/>
    <property type="molecule type" value="Genomic_DNA"/>
</dbReference>
<dbReference type="OrthoDB" id="345640at2"/>
<evidence type="ECO:0000313" key="3">
    <source>
        <dbReference type="EMBL" id="SUT95164.1"/>
    </source>
</evidence>
<evidence type="ECO:0000313" key="4">
    <source>
        <dbReference type="Proteomes" id="UP000254649"/>
    </source>
</evidence>
<dbReference type="Proteomes" id="UP000254649">
    <property type="component" value="Unassembled WGS sequence"/>
</dbReference>
<feature type="domain" description="Type IV / VI secretion system DotU" evidence="2">
    <location>
        <begin position="24"/>
        <end position="224"/>
    </location>
</feature>
<proteinExistence type="predicted"/>
<evidence type="ECO:0000259" key="2">
    <source>
        <dbReference type="Pfam" id="PF09850"/>
    </source>
</evidence>
<reference evidence="3 4" key="1">
    <citation type="submission" date="2018-06" db="EMBL/GenBank/DDBJ databases">
        <authorList>
            <consortium name="Pathogen Informatics"/>
            <person name="Doyle S."/>
        </authorList>
    </citation>
    <scope>NUCLEOTIDE SEQUENCE [LARGE SCALE GENOMIC DNA]</scope>
    <source>
        <strain evidence="3 4">NCTC10801</strain>
    </source>
</reference>
<dbReference type="PANTHER" id="PTHR38033">
    <property type="entry name" value="MEMBRANE PROTEIN-RELATED"/>
    <property type="match status" value="1"/>
</dbReference>
<sequence>MDNLLHSFNEHYYLPLRGMSINKMVDAATPLLGMLLRLKDVDVDAMSDKLYQQIVTDIQSTEQLLKEQGYELGSIISFRYVLCTFIDEIALAHGWGSNNNWYHKSLLTHFHNETWGGEKVYILLEKLMADAKRYKDLLEFIYMCFSLGFRGRYKVNNYGNEFELIYKQLYNLLLTLDDKNNTEFLLYSNLEEKTEERYILKNKISIKKILLFCGIGLVITYLIYFLLLKHQSSLILEQLNNLLN</sequence>
<dbReference type="InterPro" id="IPR038522">
    <property type="entry name" value="T4/T6SS_DotU_sf"/>
</dbReference>
<accession>A0A380U2D4</accession>